<dbReference type="SUPFAM" id="SSF51905">
    <property type="entry name" value="FAD/NAD(P)-binding domain"/>
    <property type="match status" value="1"/>
</dbReference>
<sequence length="488" mass="56094">MKIAIIGAGVAGAAAVKSIIEEDPSGIISHVDVFEDRVQIGVGSPYQADSKQLLMNSYVGDLGFEWQDSDHYLRWLQVHYPEYAQRDIFSPRPIFGQYIEAYFAPYFEDARIHVLHHRIHRFEVKGKNQYYLKDDQGQDYGPYDSVIMTVGHPPYADHYDLLGQEGYIHHPYPVEQVLSELDPQKRIGIIGSGLTGIDIMRYLQNEYPITIDHPVTFYILDQPFSTPKFERFFEEIVFTLDDEWIEQQLNQSEERVIPLETIFQQFEADMAANGIDWKVLVERYSQGSIGEGLMAIHQQNRRLSILQLYGRKLTAFLPALNMALSTHDRIRFFRDFMGLFEHFRSQTPAESIKFILEGLKEGRIRIVSGMKEVEVEEDGFTVITQKGLRYRAGYLINATGFDQHLDSAAQHDPLIKQMYNEGIIQANPLGGILVDWPTTQVLSQKYGLIPNCYLTGHWIFSTQFGNNNTKLTYKQAQACVKHLLDSHQ</sequence>
<evidence type="ECO:0000313" key="3">
    <source>
        <dbReference type="Proteomes" id="UP000199708"/>
    </source>
</evidence>
<dbReference type="InterPro" id="IPR038732">
    <property type="entry name" value="HpyO/CreE_NAD-binding"/>
</dbReference>
<organism evidence="2 3">
    <name type="scientific">Facklamia miroungae</name>
    <dbReference type="NCBI Taxonomy" id="120956"/>
    <lineage>
        <taxon>Bacteria</taxon>
        <taxon>Bacillati</taxon>
        <taxon>Bacillota</taxon>
        <taxon>Bacilli</taxon>
        <taxon>Lactobacillales</taxon>
        <taxon>Aerococcaceae</taxon>
        <taxon>Facklamia</taxon>
    </lineage>
</organism>
<feature type="domain" description="FAD-dependent urate hydroxylase HpyO/Asp monooxygenase CreE-like FAD/NAD(P)-binding" evidence="1">
    <location>
        <begin position="4"/>
        <end position="152"/>
    </location>
</feature>
<dbReference type="STRING" id="120956.SAMN05421791_101237"/>
<evidence type="ECO:0000259" key="1">
    <source>
        <dbReference type="Pfam" id="PF13454"/>
    </source>
</evidence>
<name>A0A1G7PF99_9LACT</name>
<dbReference type="PANTHER" id="PTHR40254">
    <property type="entry name" value="BLR0577 PROTEIN"/>
    <property type="match status" value="1"/>
</dbReference>
<dbReference type="EMBL" id="FNCK01000001">
    <property type="protein sequence ID" value="SDF84986.1"/>
    <property type="molecule type" value="Genomic_DNA"/>
</dbReference>
<dbReference type="Proteomes" id="UP000199708">
    <property type="component" value="Unassembled WGS sequence"/>
</dbReference>
<protein>
    <submittedName>
        <fullName evidence="2">Uncharacterized NAD(P)/FAD-binding protein YdhS</fullName>
    </submittedName>
</protein>
<gene>
    <name evidence="2" type="ORF">SAMN05421791_101237</name>
</gene>
<dbReference type="AlphaFoldDB" id="A0A1G7PF99"/>
<accession>A0A1G7PF99</accession>
<reference evidence="2 3" key="1">
    <citation type="submission" date="2016-10" db="EMBL/GenBank/DDBJ databases">
        <authorList>
            <person name="de Groot N.N."/>
        </authorList>
    </citation>
    <scope>NUCLEOTIDE SEQUENCE [LARGE SCALE GENOMIC DNA]</scope>
    <source>
        <strain evidence="2 3">ATCC BAA-466</strain>
    </source>
</reference>
<dbReference type="RefSeq" id="WP_168427125.1">
    <property type="nucleotide sequence ID" value="NZ_FNCK01000001.1"/>
</dbReference>
<dbReference type="InterPro" id="IPR036188">
    <property type="entry name" value="FAD/NAD-bd_sf"/>
</dbReference>
<dbReference type="PANTHER" id="PTHR40254:SF1">
    <property type="entry name" value="BLR0577 PROTEIN"/>
    <property type="match status" value="1"/>
</dbReference>
<evidence type="ECO:0000313" key="2">
    <source>
        <dbReference type="EMBL" id="SDF84986.1"/>
    </source>
</evidence>
<proteinExistence type="predicted"/>
<dbReference type="InterPro" id="IPR052189">
    <property type="entry name" value="L-asp_N-monooxygenase_NS-form"/>
</dbReference>
<keyword evidence="3" id="KW-1185">Reference proteome</keyword>
<dbReference type="Pfam" id="PF13454">
    <property type="entry name" value="NAD_binding_9"/>
    <property type="match status" value="1"/>
</dbReference>
<dbReference type="Gene3D" id="3.50.50.60">
    <property type="entry name" value="FAD/NAD(P)-binding domain"/>
    <property type="match status" value="1"/>
</dbReference>